<proteinExistence type="inferred from homology"/>
<dbReference type="Proteomes" id="UP000034090">
    <property type="component" value="Unassembled WGS sequence"/>
</dbReference>
<dbReference type="Gene3D" id="3.30.1320.10">
    <property type="match status" value="1"/>
</dbReference>
<gene>
    <name evidence="3" type="primary">rpsP</name>
    <name evidence="4" type="ORF">UV74_C0013G0172</name>
</gene>
<keyword evidence="2 3" id="KW-0687">Ribonucleoprotein</keyword>
<evidence type="ECO:0000313" key="4">
    <source>
        <dbReference type="EMBL" id="KKS97050.1"/>
    </source>
</evidence>
<dbReference type="STRING" id="1618578.UV74_C0013G0172"/>
<protein>
    <recommendedName>
        <fullName evidence="3">Small ribosomal subunit protein bS16</fullName>
    </recommendedName>
</protein>
<dbReference type="InterPro" id="IPR000307">
    <property type="entry name" value="Ribosomal_bS16"/>
</dbReference>
<evidence type="ECO:0000256" key="3">
    <source>
        <dbReference type="HAMAP-Rule" id="MF_00385"/>
    </source>
</evidence>
<dbReference type="PROSITE" id="PS00732">
    <property type="entry name" value="RIBOSOMAL_S16"/>
    <property type="match status" value="1"/>
</dbReference>
<evidence type="ECO:0000256" key="2">
    <source>
        <dbReference type="ARBA" id="ARBA00023274"/>
    </source>
</evidence>
<dbReference type="GO" id="GO:0006412">
    <property type="term" value="P:translation"/>
    <property type="evidence" value="ECO:0007669"/>
    <property type="project" value="UniProtKB-UniRule"/>
</dbReference>
<organism evidence="4 5">
    <name type="scientific">Candidatus Woesebacteria bacterium GW2011_GWB1_43_14</name>
    <dbReference type="NCBI Taxonomy" id="1618578"/>
    <lineage>
        <taxon>Bacteria</taxon>
        <taxon>Candidatus Woeseibacteriota</taxon>
    </lineage>
</organism>
<dbReference type="EMBL" id="LCFQ01000013">
    <property type="protein sequence ID" value="KKS97050.1"/>
    <property type="molecule type" value="Genomic_DNA"/>
</dbReference>
<dbReference type="PANTHER" id="PTHR12919">
    <property type="entry name" value="30S RIBOSOMAL PROTEIN S16"/>
    <property type="match status" value="1"/>
</dbReference>
<dbReference type="PANTHER" id="PTHR12919:SF20">
    <property type="entry name" value="SMALL RIBOSOMAL SUBUNIT PROTEIN BS16M"/>
    <property type="match status" value="1"/>
</dbReference>
<accession>A0A0G1DGP6</accession>
<dbReference type="InterPro" id="IPR020592">
    <property type="entry name" value="Ribosomal_bS16_CS"/>
</dbReference>
<dbReference type="SUPFAM" id="SSF54565">
    <property type="entry name" value="Ribosomal protein S16"/>
    <property type="match status" value="1"/>
</dbReference>
<comment type="caution">
    <text evidence="4">The sequence shown here is derived from an EMBL/GenBank/DDBJ whole genome shotgun (WGS) entry which is preliminary data.</text>
</comment>
<name>A0A0G1DGP6_9BACT</name>
<dbReference type="InterPro" id="IPR023803">
    <property type="entry name" value="Ribosomal_bS16_dom_sf"/>
</dbReference>
<dbReference type="GO" id="GO:0003735">
    <property type="term" value="F:structural constituent of ribosome"/>
    <property type="evidence" value="ECO:0007669"/>
    <property type="project" value="InterPro"/>
</dbReference>
<dbReference type="AlphaFoldDB" id="A0A0G1DGP6"/>
<keyword evidence="1 3" id="KW-0689">Ribosomal protein</keyword>
<dbReference type="NCBIfam" id="TIGR00002">
    <property type="entry name" value="S16"/>
    <property type="match status" value="1"/>
</dbReference>
<reference evidence="4 5" key="1">
    <citation type="journal article" date="2015" name="Nature">
        <title>rRNA introns, odd ribosomes, and small enigmatic genomes across a large radiation of phyla.</title>
        <authorList>
            <person name="Brown C.T."/>
            <person name="Hug L.A."/>
            <person name="Thomas B.C."/>
            <person name="Sharon I."/>
            <person name="Castelle C.J."/>
            <person name="Singh A."/>
            <person name="Wilkins M.J."/>
            <person name="Williams K.H."/>
            <person name="Banfield J.F."/>
        </authorList>
    </citation>
    <scope>NUCLEOTIDE SEQUENCE [LARGE SCALE GENOMIC DNA]</scope>
</reference>
<dbReference type="Pfam" id="PF00886">
    <property type="entry name" value="Ribosomal_S16"/>
    <property type="match status" value="1"/>
</dbReference>
<evidence type="ECO:0000256" key="1">
    <source>
        <dbReference type="ARBA" id="ARBA00022980"/>
    </source>
</evidence>
<sequence length="74" mass="8382">MVKIRLSRGGKRNDPSYRIIAIDSRKKRGGESLAVLGFWHPKSKLIKIDRKKIDEWAEKGAQISPAVIKLIGKK</sequence>
<dbReference type="HAMAP" id="MF_00385">
    <property type="entry name" value="Ribosomal_bS16"/>
    <property type="match status" value="1"/>
</dbReference>
<dbReference type="GO" id="GO:0005737">
    <property type="term" value="C:cytoplasm"/>
    <property type="evidence" value="ECO:0007669"/>
    <property type="project" value="UniProtKB-ARBA"/>
</dbReference>
<dbReference type="GO" id="GO:0015935">
    <property type="term" value="C:small ribosomal subunit"/>
    <property type="evidence" value="ECO:0007669"/>
    <property type="project" value="TreeGrafter"/>
</dbReference>
<comment type="similarity">
    <text evidence="3">Belongs to the bacterial ribosomal protein bS16 family.</text>
</comment>
<evidence type="ECO:0000313" key="5">
    <source>
        <dbReference type="Proteomes" id="UP000034090"/>
    </source>
</evidence>